<feature type="compositionally biased region" description="Polar residues" evidence="2">
    <location>
        <begin position="12"/>
        <end position="29"/>
    </location>
</feature>
<accession>F4WGB6</accession>
<dbReference type="OrthoDB" id="7552005at2759"/>
<evidence type="ECO:0000256" key="1">
    <source>
        <dbReference type="SAM" id="Coils"/>
    </source>
</evidence>
<dbReference type="Proteomes" id="UP000007755">
    <property type="component" value="Unassembled WGS sequence"/>
</dbReference>
<feature type="compositionally biased region" description="Polar residues" evidence="2">
    <location>
        <begin position="672"/>
        <end position="684"/>
    </location>
</feature>
<feature type="compositionally biased region" description="Polar residues" evidence="2">
    <location>
        <begin position="629"/>
        <end position="664"/>
    </location>
</feature>
<feature type="region of interest" description="Disordered" evidence="2">
    <location>
        <begin position="523"/>
        <end position="570"/>
    </location>
</feature>
<feature type="compositionally biased region" description="Basic and acidic residues" evidence="2">
    <location>
        <begin position="31"/>
        <end position="41"/>
    </location>
</feature>
<feature type="region of interest" description="Disordered" evidence="2">
    <location>
        <begin position="623"/>
        <end position="684"/>
    </location>
</feature>
<keyword evidence="4" id="KW-1185">Reference proteome</keyword>
<proteinExistence type="predicted"/>
<dbReference type="InParanoid" id="F4WGB6"/>
<feature type="region of interest" description="Disordered" evidence="2">
    <location>
        <begin position="298"/>
        <end position="341"/>
    </location>
</feature>
<feature type="compositionally biased region" description="Basic residues" evidence="2">
    <location>
        <begin position="525"/>
        <end position="534"/>
    </location>
</feature>
<dbReference type="EMBL" id="GL888128">
    <property type="protein sequence ID" value="EGI66883.1"/>
    <property type="molecule type" value="Genomic_DNA"/>
</dbReference>
<protein>
    <submittedName>
        <fullName evidence="3">Uncharacterized protein</fullName>
    </submittedName>
</protein>
<sequence length="684" mass="78773">MDLTEEDVDIISISSQEGTQNQTMDNNKYASPERQEVSVEKRSPVLTTNRGINRVLYYPTLEIKEEQETIHKKHSENNENDEVEKDIPFLEYQSKNTQQEKQLVQSPLTKEIENWINIQKSKSKQIENLKAIYPNLVELLSNSNDLKIMNKTLEPINKLINHNNSGNEEVTRQFDLDTIKLDKTTINPIESEIGNIRHKVSQKNTCTTKQIGNKNKVNNCKIVVVQSQRYGKIVRRFIKMNNRTLKYFGLTNFPLQTDKKFQINVIRRLKRKQKVTLNRANQLAKKAIRKCVTKSLAATRKTARRQSKSIPTTEEKNETKINNIRRTMETSSETSSSDIGRQLEKDEKTLLQKLKNELKIKEEILLRIKRIKYMREITQQLEKENIRYKAVDKQTGQQLEITRTINRYNQLKNESTEYGDNLVIKDQAECDPSHVKIKDLRPEGYHGPQIFQTKYDLMEDRLTRRVGMVHTNDSTQQVEQLPAVKIKSSTPGMADENKKELSGKKRKISFSESNFMEEVQTLNEKKKKKEKKNKISSEALKNATASQTRGSDGKLIEEQTATSTNKQTNNKPKIISIEGINLIPKNLQQESSFEKQTLTVQVTKLPALNPTSTALLPHYPHCRSEESEIGNQLPESQPAESAVESQNYKPQIINNNQATATSSKEGMEKQNVEQIVDNNSSQEY</sequence>
<feature type="region of interest" description="Disordered" evidence="2">
    <location>
        <begin position="1"/>
        <end position="41"/>
    </location>
</feature>
<organism evidence="4">
    <name type="scientific">Acromyrmex echinatior</name>
    <name type="common">Panamanian leafcutter ant</name>
    <name type="synonym">Acromyrmex octospinosus echinatior</name>
    <dbReference type="NCBI Taxonomy" id="103372"/>
    <lineage>
        <taxon>Eukaryota</taxon>
        <taxon>Metazoa</taxon>
        <taxon>Ecdysozoa</taxon>
        <taxon>Arthropoda</taxon>
        <taxon>Hexapoda</taxon>
        <taxon>Insecta</taxon>
        <taxon>Pterygota</taxon>
        <taxon>Neoptera</taxon>
        <taxon>Endopterygota</taxon>
        <taxon>Hymenoptera</taxon>
        <taxon>Apocrita</taxon>
        <taxon>Aculeata</taxon>
        <taxon>Formicoidea</taxon>
        <taxon>Formicidae</taxon>
        <taxon>Myrmicinae</taxon>
        <taxon>Acromyrmex</taxon>
    </lineage>
</organism>
<reference evidence="3" key="1">
    <citation type="submission" date="2011-02" db="EMBL/GenBank/DDBJ databases">
        <title>The genome of the leaf-cutting ant Acromyrmex echinatior suggests key adaptations to social evolution and fungus farming.</title>
        <authorList>
            <person name="Nygaard S."/>
            <person name="Zhang G."/>
        </authorList>
    </citation>
    <scope>NUCLEOTIDE SEQUENCE</scope>
</reference>
<feature type="coiled-coil region" evidence="1">
    <location>
        <begin position="344"/>
        <end position="394"/>
    </location>
</feature>
<evidence type="ECO:0000313" key="3">
    <source>
        <dbReference type="EMBL" id="EGI66883.1"/>
    </source>
</evidence>
<gene>
    <name evidence="3" type="ORF">G5I_04690</name>
</gene>
<evidence type="ECO:0000256" key="2">
    <source>
        <dbReference type="SAM" id="MobiDB-lite"/>
    </source>
</evidence>
<dbReference type="AlphaFoldDB" id="F4WGB6"/>
<name>F4WGB6_ACREC</name>
<evidence type="ECO:0000313" key="4">
    <source>
        <dbReference type="Proteomes" id="UP000007755"/>
    </source>
</evidence>
<keyword evidence="1" id="KW-0175">Coiled coil</keyword>
<feature type="compositionally biased region" description="Polar residues" evidence="2">
    <location>
        <begin position="559"/>
        <end position="570"/>
    </location>
</feature>